<comment type="similarity">
    <text evidence="10">Belongs to the methyl-accepting chemotaxis (MCP) protein family.</text>
</comment>
<dbReference type="GO" id="GO:0005886">
    <property type="term" value="C:plasma membrane"/>
    <property type="evidence" value="ECO:0007669"/>
    <property type="project" value="UniProtKB-SubCell"/>
</dbReference>
<comment type="caution">
    <text evidence="15">The sequence shown here is derived from an EMBL/GenBank/DDBJ whole genome shotgun (WGS) entry which is preliminary data.</text>
</comment>
<evidence type="ECO:0000256" key="9">
    <source>
        <dbReference type="ARBA" id="ARBA00023224"/>
    </source>
</evidence>
<dbReference type="SUPFAM" id="SSF58104">
    <property type="entry name" value="Methyl-accepting chemotaxis protein (MCP) signaling domain"/>
    <property type="match status" value="1"/>
</dbReference>
<evidence type="ECO:0000313" key="15">
    <source>
        <dbReference type="EMBL" id="OQP32868.1"/>
    </source>
</evidence>
<keyword evidence="2" id="KW-1003">Cell membrane</keyword>
<keyword evidence="4" id="KW-0145">Chemotaxis</keyword>
<dbReference type="Pfam" id="PF02203">
    <property type="entry name" value="TarH"/>
    <property type="match status" value="1"/>
</dbReference>
<keyword evidence="6 12" id="KW-0812">Transmembrane</keyword>
<dbReference type="InterPro" id="IPR004089">
    <property type="entry name" value="MCPsignal_dom"/>
</dbReference>
<evidence type="ECO:0000259" key="13">
    <source>
        <dbReference type="PROSITE" id="PS50111"/>
    </source>
</evidence>
<protein>
    <submittedName>
        <fullName evidence="15">Chemoreceptor</fullName>
    </submittedName>
</protein>
<dbReference type="Pfam" id="PF00015">
    <property type="entry name" value="MCPsignal"/>
    <property type="match status" value="1"/>
</dbReference>
<evidence type="ECO:0000313" key="16">
    <source>
        <dbReference type="Proteomes" id="UP000192769"/>
    </source>
</evidence>
<dbReference type="Gene3D" id="1.10.287.950">
    <property type="entry name" value="Methyl-accepting chemotaxis protein"/>
    <property type="match status" value="1"/>
</dbReference>
<accession>A0A1V9DGC3</accession>
<dbReference type="InterPro" id="IPR051310">
    <property type="entry name" value="MCP_chemotaxis"/>
</dbReference>
<evidence type="ECO:0000256" key="5">
    <source>
        <dbReference type="ARBA" id="ARBA00022519"/>
    </source>
</evidence>
<dbReference type="PANTHER" id="PTHR43531">
    <property type="entry name" value="PROTEIN ICFG"/>
    <property type="match status" value="1"/>
</dbReference>
<organism evidence="15 16">
    <name type="scientific">Pantoea latae</name>
    <dbReference type="NCBI Taxonomy" id="1964541"/>
    <lineage>
        <taxon>Bacteria</taxon>
        <taxon>Pseudomonadati</taxon>
        <taxon>Pseudomonadota</taxon>
        <taxon>Gammaproteobacteria</taxon>
        <taxon>Enterobacterales</taxon>
        <taxon>Erwiniaceae</taxon>
        <taxon>Pantoea</taxon>
    </lineage>
</organism>
<keyword evidence="3" id="KW-0488">Methylation</keyword>
<dbReference type="GO" id="GO:0006935">
    <property type="term" value="P:chemotaxis"/>
    <property type="evidence" value="ECO:0007669"/>
    <property type="project" value="UniProtKB-KW"/>
</dbReference>
<evidence type="ECO:0000256" key="12">
    <source>
        <dbReference type="SAM" id="Phobius"/>
    </source>
</evidence>
<feature type="transmembrane region" description="Helical" evidence="12">
    <location>
        <begin position="205"/>
        <end position="227"/>
    </location>
</feature>
<dbReference type="InterPro" id="IPR003660">
    <property type="entry name" value="HAMP_dom"/>
</dbReference>
<dbReference type="PROSITE" id="PS50111">
    <property type="entry name" value="CHEMOTAXIS_TRANSDUC_2"/>
    <property type="match status" value="1"/>
</dbReference>
<dbReference type="InterPro" id="IPR003122">
    <property type="entry name" value="Tar_rcpt_lig-bd"/>
</dbReference>
<dbReference type="OrthoDB" id="6500821at2"/>
<dbReference type="PANTHER" id="PTHR43531:SF11">
    <property type="entry name" value="METHYL-ACCEPTING CHEMOTAXIS PROTEIN 3"/>
    <property type="match status" value="1"/>
</dbReference>
<evidence type="ECO:0000256" key="6">
    <source>
        <dbReference type="ARBA" id="ARBA00022692"/>
    </source>
</evidence>
<evidence type="ECO:0000259" key="14">
    <source>
        <dbReference type="PROSITE" id="PS50885"/>
    </source>
</evidence>
<dbReference type="SMART" id="SM00319">
    <property type="entry name" value="TarH"/>
    <property type="match status" value="1"/>
</dbReference>
<dbReference type="EMBL" id="MWUE01000019">
    <property type="protein sequence ID" value="OQP32868.1"/>
    <property type="molecule type" value="Genomic_DNA"/>
</dbReference>
<sequence length="530" mass="57374">MSTLTLFSRRFRLRRPGLPGWLSSLRGNFTLFVTLFCLLQALGVALFTAQVNHTQNALAQAALLRERLALLDKARIELLTASDNSHRAGIYLMQDQQSGSVDSWKSLAESADASLTQAKALFARYGAQQESALAQGFALLTQGLEEQLKGLQANQIDAFFRVPMQAYQQQFNNAWFAEIDAANRQLSAVNRDTLASMTHSRNGSLVVSALLFALLLVGGVLLARGVIAPLRHASRQLQQIATGDLLSPPAAGRLQARETRQLFSALAEMRSGLRHIVHEINTIAASVAAGAGEMQRHNARVSAQHQAQNASFTHLSQRLRRVAEEVETGAQVSQQATRQAHDADTLMQQCASRVDEMETQMRQIVSASGDIAGIVEMLESLSLQTRLLALNAAIESAHAGVYGRSFSVVAKEIGMLSSQSSGSTQRIDGLIQHTQQHVAQGFNKVKVLETLFQTISGAVTAIAGQLQALQHNATAQSARVSHIAAEIHKLDETLQASASLSAQQQRAADALEQQAARLAQSVQQFRIGQA</sequence>
<evidence type="ECO:0000256" key="2">
    <source>
        <dbReference type="ARBA" id="ARBA00022475"/>
    </source>
</evidence>
<keyword evidence="16" id="KW-1185">Reference proteome</keyword>
<dbReference type="Gene3D" id="1.20.120.30">
    <property type="entry name" value="Aspartate receptor, ligand-binding domain"/>
    <property type="match status" value="1"/>
</dbReference>
<name>A0A1V9DGC3_9GAMM</name>
<dbReference type="InterPro" id="IPR035440">
    <property type="entry name" value="4HB_MCP_dom_sf"/>
</dbReference>
<evidence type="ECO:0000256" key="4">
    <source>
        <dbReference type="ARBA" id="ARBA00022500"/>
    </source>
</evidence>
<evidence type="ECO:0000256" key="3">
    <source>
        <dbReference type="ARBA" id="ARBA00022481"/>
    </source>
</evidence>
<proteinExistence type="inferred from homology"/>
<comment type="subcellular location">
    <subcellularLocation>
        <location evidence="1">Cell inner membrane</location>
        <topology evidence="1">Multi-pass membrane protein</topology>
    </subcellularLocation>
</comment>
<dbReference type="Proteomes" id="UP000192769">
    <property type="component" value="Unassembled WGS sequence"/>
</dbReference>
<evidence type="ECO:0000256" key="7">
    <source>
        <dbReference type="ARBA" id="ARBA00022989"/>
    </source>
</evidence>
<feature type="domain" description="Methyl-accepting transducer" evidence="13">
    <location>
        <begin position="283"/>
        <end position="512"/>
    </location>
</feature>
<reference evidence="15 16" key="1">
    <citation type="submission" date="2017-02" db="EMBL/GenBank/DDBJ databases">
        <title>Whole genome shotgun sequence of Pantoea agglomerans strain AS1 isolated from a cycad, Zamia floridana in Central Florida, USA.</title>
        <authorList>
            <person name="Lata P."/>
            <person name="Govindarajan S."/>
            <person name="Qi F."/>
            <person name="Li J.-L."/>
            <person name="Maurya S.K."/>
            <person name="Sahoo M.K."/>
        </authorList>
    </citation>
    <scope>NUCLEOTIDE SEQUENCE [LARGE SCALE GENOMIC DNA]</scope>
    <source>
        <strain evidence="15 16">AS1</strain>
    </source>
</reference>
<evidence type="ECO:0000256" key="11">
    <source>
        <dbReference type="PROSITE-ProRule" id="PRU00284"/>
    </source>
</evidence>
<dbReference type="SUPFAM" id="SSF47170">
    <property type="entry name" value="Aspartate receptor, ligand-binding domain"/>
    <property type="match status" value="1"/>
</dbReference>
<evidence type="ECO:0000256" key="8">
    <source>
        <dbReference type="ARBA" id="ARBA00023136"/>
    </source>
</evidence>
<dbReference type="AlphaFoldDB" id="A0A1V9DGC3"/>
<dbReference type="GO" id="GO:0004888">
    <property type="term" value="F:transmembrane signaling receptor activity"/>
    <property type="evidence" value="ECO:0007669"/>
    <property type="project" value="InterPro"/>
</dbReference>
<dbReference type="PRINTS" id="PR00260">
    <property type="entry name" value="CHEMTRNSDUCR"/>
</dbReference>
<evidence type="ECO:0000256" key="10">
    <source>
        <dbReference type="ARBA" id="ARBA00029447"/>
    </source>
</evidence>
<gene>
    <name evidence="15" type="ORF">B2J69_13860</name>
</gene>
<dbReference type="RefSeq" id="WP_081140109.1">
    <property type="nucleotide sequence ID" value="NZ_MWUE01000019.1"/>
</dbReference>
<evidence type="ECO:0000256" key="1">
    <source>
        <dbReference type="ARBA" id="ARBA00004429"/>
    </source>
</evidence>
<dbReference type="InterPro" id="IPR004090">
    <property type="entry name" value="Chemotax_Me-accpt_rcpt"/>
</dbReference>
<dbReference type="GO" id="GO:0007165">
    <property type="term" value="P:signal transduction"/>
    <property type="evidence" value="ECO:0007669"/>
    <property type="project" value="UniProtKB-KW"/>
</dbReference>
<keyword evidence="9 11" id="KW-0807">Transducer</keyword>
<dbReference type="SMART" id="SM00304">
    <property type="entry name" value="HAMP"/>
    <property type="match status" value="1"/>
</dbReference>
<dbReference type="PROSITE" id="PS50885">
    <property type="entry name" value="HAMP"/>
    <property type="match status" value="1"/>
</dbReference>
<feature type="domain" description="HAMP" evidence="14">
    <location>
        <begin position="224"/>
        <end position="278"/>
    </location>
</feature>
<keyword evidence="5" id="KW-0997">Cell inner membrane</keyword>
<keyword evidence="8 12" id="KW-0472">Membrane</keyword>
<dbReference type="SMART" id="SM00283">
    <property type="entry name" value="MA"/>
    <property type="match status" value="1"/>
</dbReference>
<keyword evidence="7 12" id="KW-1133">Transmembrane helix</keyword>
<keyword evidence="15" id="KW-0675">Receptor</keyword>
<dbReference type="CDD" id="cd19407">
    <property type="entry name" value="Tar_Tsr_sensor"/>
    <property type="match status" value="1"/>
</dbReference>